<keyword evidence="1" id="KW-1133">Transmembrane helix</keyword>
<accession>W4RIU1</accession>
<dbReference type="Proteomes" id="UP000018949">
    <property type="component" value="Unassembled WGS sequence"/>
</dbReference>
<sequence>MFGKWGITVKKTVPWVIMSFLILLCIISWSIYSTYKPVPSDLDMVVAKHTVEVKPATYSLRKWGRTASADTNTDPAVLVKDSHPIIVEKDDKIRLLFEQSPDSVKCYLWEMDTGKLAYKGLKGYPLNLEESNVATGDYAMEIRAKWGNGYVLYNTRIMVHDDTE</sequence>
<feature type="transmembrane region" description="Helical" evidence="1">
    <location>
        <begin position="12"/>
        <end position="32"/>
    </location>
</feature>
<protein>
    <submittedName>
        <fullName evidence="2">Uncharacterized protein</fullName>
    </submittedName>
</protein>
<gene>
    <name evidence="2" type="ORF">JCM21738_1057</name>
</gene>
<proteinExistence type="predicted"/>
<dbReference type="EMBL" id="BAUW01000008">
    <property type="protein sequence ID" value="GAE44350.1"/>
    <property type="molecule type" value="Genomic_DNA"/>
</dbReference>
<keyword evidence="3" id="KW-1185">Reference proteome</keyword>
<reference evidence="2 3" key="1">
    <citation type="submission" date="2013-12" db="EMBL/GenBank/DDBJ databases">
        <title>NBRP : Genome information of microbial organism related human and environment.</title>
        <authorList>
            <person name="Hattori M."/>
            <person name="Oshima K."/>
            <person name="Inaba H."/>
            <person name="Suda W."/>
            <person name="Sakamoto M."/>
            <person name="Iino T."/>
            <person name="Kitahara M."/>
            <person name="Oshida Y."/>
            <person name="Iida T."/>
            <person name="Kudo T."/>
            <person name="Itoh T."/>
            <person name="Ahmed I."/>
            <person name="Ohkuma M."/>
        </authorList>
    </citation>
    <scope>NUCLEOTIDE SEQUENCE [LARGE SCALE GENOMIC DNA]</scope>
    <source>
        <strain evidence="2 3">JCM 21738</strain>
    </source>
</reference>
<keyword evidence="1" id="KW-0812">Transmembrane</keyword>
<dbReference type="AlphaFoldDB" id="W4RIU1"/>
<evidence type="ECO:0000313" key="2">
    <source>
        <dbReference type="EMBL" id="GAE44350.1"/>
    </source>
</evidence>
<comment type="caution">
    <text evidence="2">The sequence shown here is derived from an EMBL/GenBank/DDBJ whole genome shotgun (WGS) entry which is preliminary data.</text>
</comment>
<keyword evidence="1" id="KW-0472">Membrane</keyword>
<evidence type="ECO:0000313" key="3">
    <source>
        <dbReference type="Proteomes" id="UP000018949"/>
    </source>
</evidence>
<organism evidence="2 3">
    <name type="scientific">Mesobacillus boroniphilus JCM 21738</name>
    <dbReference type="NCBI Taxonomy" id="1294265"/>
    <lineage>
        <taxon>Bacteria</taxon>
        <taxon>Bacillati</taxon>
        <taxon>Bacillota</taxon>
        <taxon>Bacilli</taxon>
        <taxon>Bacillales</taxon>
        <taxon>Bacillaceae</taxon>
        <taxon>Mesobacillus</taxon>
    </lineage>
</organism>
<name>W4RIU1_9BACI</name>
<evidence type="ECO:0000256" key="1">
    <source>
        <dbReference type="SAM" id="Phobius"/>
    </source>
</evidence>